<gene>
    <name evidence="2" type="ORF">E2C01_045278</name>
</gene>
<sequence>MLIRHGGGGRDDARRTATVPDTGPGRGPADECVQAEKGEPRQHLISRYPRTLRHSRGTTRHQGSLTLA</sequence>
<comment type="caution">
    <text evidence="2">The sequence shown here is derived from an EMBL/GenBank/DDBJ whole genome shotgun (WGS) entry which is preliminary data.</text>
</comment>
<keyword evidence="3" id="KW-1185">Reference proteome</keyword>
<organism evidence="2 3">
    <name type="scientific">Portunus trituberculatus</name>
    <name type="common">Swimming crab</name>
    <name type="synonym">Neptunus trituberculatus</name>
    <dbReference type="NCBI Taxonomy" id="210409"/>
    <lineage>
        <taxon>Eukaryota</taxon>
        <taxon>Metazoa</taxon>
        <taxon>Ecdysozoa</taxon>
        <taxon>Arthropoda</taxon>
        <taxon>Crustacea</taxon>
        <taxon>Multicrustacea</taxon>
        <taxon>Malacostraca</taxon>
        <taxon>Eumalacostraca</taxon>
        <taxon>Eucarida</taxon>
        <taxon>Decapoda</taxon>
        <taxon>Pleocyemata</taxon>
        <taxon>Brachyura</taxon>
        <taxon>Eubrachyura</taxon>
        <taxon>Portunoidea</taxon>
        <taxon>Portunidae</taxon>
        <taxon>Portuninae</taxon>
        <taxon>Portunus</taxon>
    </lineage>
</organism>
<evidence type="ECO:0000313" key="3">
    <source>
        <dbReference type="Proteomes" id="UP000324222"/>
    </source>
</evidence>
<name>A0A5B7G2F0_PORTR</name>
<evidence type="ECO:0000313" key="2">
    <source>
        <dbReference type="EMBL" id="MPC51433.1"/>
    </source>
</evidence>
<accession>A0A5B7G2F0</accession>
<evidence type="ECO:0000256" key="1">
    <source>
        <dbReference type="SAM" id="MobiDB-lite"/>
    </source>
</evidence>
<dbReference type="EMBL" id="VSRR010010175">
    <property type="protein sequence ID" value="MPC51433.1"/>
    <property type="molecule type" value="Genomic_DNA"/>
</dbReference>
<reference evidence="2 3" key="1">
    <citation type="submission" date="2019-05" db="EMBL/GenBank/DDBJ databases">
        <title>Another draft genome of Portunus trituberculatus and its Hox gene families provides insights of decapod evolution.</title>
        <authorList>
            <person name="Jeong J.-H."/>
            <person name="Song I."/>
            <person name="Kim S."/>
            <person name="Choi T."/>
            <person name="Kim D."/>
            <person name="Ryu S."/>
            <person name="Kim W."/>
        </authorList>
    </citation>
    <scope>NUCLEOTIDE SEQUENCE [LARGE SCALE GENOMIC DNA]</scope>
    <source>
        <tissue evidence="2">Muscle</tissue>
    </source>
</reference>
<feature type="region of interest" description="Disordered" evidence="1">
    <location>
        <begin position="1"/>
        <end position="68"/>
    </location>
</feature>
<protein>
    <submittedName>
        <fullName evidence="2">Uncharacterized protein</fullName>
    </submittedName>
</protein>
<dbReference type="Proteomes" id="UP000324222">
    <property type="component" value="Unassembled WGS sequence"/>
</dbReference>
<dbReference type="AlphaFoldDB" id="A0A5B7G2F0"/>
<feature type="compositionally biased region" description="Basic residues" evidence="1">
    <location>
        <begin position="50"/>
        <end position="59"/>
    </location>
</feature>
<proteinExistence type="predicted"/>